<dbReference type="Pfam" id="PF00454">
    <property type="entry name" value="PI3_PI4_kinase"/>
    <property type="match status" value="1"/>
</dbReference>
<dbReference type="GO" id="GO:0006281">
    <property type="term" value="P:DNA repair"/>
    <property type="evidence" value="ECO:0007669"/>
    <property type="project" value="TreeGrafter"/>
</dbReference>
<keyword evidence="8" id="KW-1185">Reference proteome</keyword>
<keyword evidence="4" id="KW-0227">DNA damage</keyword>
<dbReference type="GO" id="GO:0000077">
    <property type="term" value="P:DNA damage checkpoint signaling"/>
    <property type="evidence" value="ECO:0007669"/>
    <property type="project" value="TreeGrafter"/>
</dbReference>
<dbReference type="Gene3D" id="3.30.1010.10">
    <property type="entry name" value="Phosphatidylinositol 3-kinase Catalytic Subunit, Chain A, domain 4"/>
    <property type="match status" value="1"/>
</dbReference>
<evidence type="ECO:0000313" key="7">
    <source>
        <dbReference type="EMBL" id="KAI3855897.1"/>
    </source>
</evidence>
<reference evidence="7" key="1">
    <citation type="submission" date="2022-04" db="EMBL/GenBank/DDBJ databases">
        <title>A functionally conserved STORR gene fusion in Papaver species that diverged 16.8 million years ago.</title>
        <authorList>
            <person name="Catania T."/>
        </authorList>
    </citation>
    <scope>NUCLEOTIDE SEQUENCE</scope>
    <source>
        <strain evidence="7">S-188037</strain>
    </source>
</reference>
<protein>
    <recommendedName>
        <fullName evidence="6">PI3K/PI4K catalytic domain-containing protein</fullName>
    </recommendedName>
</protein>
<proteinExistence type="inferred from homology"/>
<comment type="caution">
    <text evidence="7">The sequence shown here is derived from an EMBL/GenBank/DDBJ whole genome shotgun (WGS) entry which is preliminary data.</text>
</comment>
<name>A0AAD4X7Z8_9MAGN</name>
<feature type="domain" description="PI3K/PI4K catalytic" evidence="6">
    <location>
        <begin position="1085"/>
        <end position="1349"/>
    </location>
</feature>
<keyword evidence="5" id="KW-0539">Nucleus</keyword>
<organism evidence="7 8">
    <name type="scientific">Papaver atlanticum</name>
    <dbReference type="NCBI Taxonomy" id="357466"/>
    <lineage>
        <taxon>Eukaryota</taxon>
        <taxon>Viridiplantae</taxon>
        <taxon>Streptophyta</taxon>
        <taxon>Embryophyta</taxon>
        <taxon>Tracheophyta</taxon>
        <taxon>Spermatophyta</taxon>
        <taxon>Magnoliopsida</taxon>
        <taxon>Ranunculales</taxon>
        <taxon>Papaveraceae</taxon>
        <taxon>Papaveroideae</taxon>
        <taxon>Papaver</taxon>
    </lineage>
</organism>
<dbReference type="SMART" id="SM00146">
    <property type="entry name" value="PI3Kc"/>
    <property type="match status" value="1"/>
</dbReference>
<dbReference type="InterPro" id="IPR050517">
    <property type="entry name" value="DDR_Repair_Kinase"/>
</dbReference>
<dbReference type="SUPFAM" id="SSF48371">
    <property type="entry name" value="ARM repeat"/>
    <property type="match status" value="1"/>
</dbReference>
<keyword evidence="3" id="KW-0723">Serine/threonine-protein kinase</keyword>
<dbReference type="InterPro" id="IPR000403">
    <property type="entry name" value="PI3/4_kinase_cat_dom"/>
</dbReference>
<dbReference type="GO" id="GO:0004674">
    <property type="term" value="F:protein serine/threonine kinase activity"/>
    <property type="evidence" value="ECO:0007669"/>
    <property type="project" value="UniProtKB-KW"/>
</dbReference>
<dbReference type="PROSITE" id="PS50290">
    <property type="entry name" value="PI3_4_KINASE_3"/>
    <property type="match status" value="1"/>
</dbReference>
<accession>A0AAD4X7Z8</accession>
<dbReference type="EMBL" id="JAJJMB010015111">
    <property type="protein sequence ID" value="KAI3855897.1"/>
    <property type="molecule type" value="Genomic_DNA"/>
</dbReference>
<evidence type="ECO:0000259" key="6">
    <source>
        <dbReference type="PROSITE" id="PS50290"/>
    </source>
</evidence>
<comment type="subcellular location">
    <subcellularLocation>
        <location evidence="1">Nucleus</location>
    </subcellularLocation>
</comment>
<evidence type="ECO:0000313" key="8">
    <source>
        <dbReference type="Proteomes" id="UP001202328"/>
    </source>
</evidence>
<evidence type="ECO:0000256" key="5">
    <source>
        <dbReference type="ARBA" id="ARBA00023242"/>
    </source>
</evidence>
<keyword evidence="3" id="KW-0418">Kinase</keyword>
<comment type="similarity">
    <text evidence="2">Belongs to the PI3/PI4-kinase family. ATM subfamily.</text>
</comment>
<sequence length="1349" mass="151959">MAELSSLIHQLRERSLLLHHQHLLLHKQQIMELMMINQRIDFFLIFFSKFMFFLHPQYPDPLISFLIYIAVLKLLSHTSMNFTGIYFHREASVVIPFFGEPEFRSCHGVIFETGGSLLSLLAPIFTDSSTMTESPVVSLKCFHKSFGGMYSSPSPFGDLPACFRPTDGLGILINIISKCQTEGTLYMEGLTNASFVSAACPLLCYGDAALHIACFDFARVLTTVSDAEMFRWKILLSQSYVVELRAGDLVNAFAESLKNTDSLELKVAVFSAYVRISKTFSVHIWKPKTLVNMMYSPKLSLPMMDCLRIAIGILGPDFVGYVNPENTDIGISSGSDKTNQSSKVGDKRLVQNLDILQNKRQKVEEETLLSNINARVGLDCTMKHEQDKEHADPMRESLLSFVGLLKPSGISESMLTPETAHINPQRSLSLENILFRTMDVNADPGVVLMLPWTHLLAVTEADPIWKTKCLSVQVFSKIGFAVKPESVLEILDLALCDEAEEVNVEAVISIPMIVLCAGRGILPHMLRRLEFLGKKKCSNVNESVPFTLGCLTCLHGSVYANSATTCKLFLIDDINKKDQTTDILSSGFWCPKCDRSADHNFNSSVSLFYILLCDDSSEEAQAAHILLKTRSQWIKCLEFVLHNKKRSVREAFRGQIGYFLEIPSLTCLFGDVETSKKMIEQRFLDKLKHALAAVKDLEVFETLLEVIADIMNAVDIHVQLFFYSLIQWVDQLDNPHMVVIMDASRLIKRSCYFHLKGGIDILLLRGCCCITDELVRFQGDGDSNETTDRLTRVPAMIQEVARVLTCSDDLSGFLRNHFLVFLTELTGKQMLNELMGSHLSTCVPKIMVLLMHAYVISQAFAALMPFLEQWQLSRTSFYLNKVVEILEELVVENKVLLKLHIRELPLLPSIPELAEVKKVIQKSRVMQGCLKDLPGYQWLAMLAQLVSRICHQNEETVQIVKDIITSVLQDYPQQALWTMAAVSKSHVPARREAAARIIQEAQSLQARNLIDHLIRLCFHPGQPKARTINISTEFSSLKRMMPAGIIIPIQPALTVSRPMYENEMNTDPHNIDMFSASDLSTILGTGDEAEIISSLQKPKKVLFIGSDGVEHPFLCKPKDDLRKDARMMEFVSVINRLLAKYPESPRRELYIRTFAMIPLTEDCGIIDWVPHTRGLRHILQDIHTAHGKFDGQKTNPVIKWICDQCQGKVSEGEMLKTKILPLSPPISTNAFFLILQLAIVFTSIFSCLFEKGLQLEKHELNMIDGLGITGYECSFLKVCEITLSVLRTHTDILMSVLETFIHDPLVESNSFEQTPGQARRLIGEAISHENLGRDVHMVDALVLKSCFLH</sequence>
<keyword evidence="3" id="KW-0808">Transferase</keyword>
<dbReference type="Gene3D" id="1.10.1070.11">
    <property type="entry name" value="Phosphatidylinositol 3-/4-kinase, catalytic domain"/>
    <property type="match status" value="1"/>
</dbReference>
<dbReference type="InterPro" id="IPR011009">
    <property type="entry name" value="Kinase-like_dom_sf"/>
</dbReference>
<dbReference type="InterPro" id="IPR016024">
    <property type="entry name" value="ARM-type_fold"/>
</dbReference>
<evidence type="ECO:0000256" key="4">
    <source>
        <dbReference type="ARBA" id="ARBA00022763"/>
    </source>
</evidence>
<dbReference type="InterPro" id="IPR036940">
    <property type="entry name" value="PI3/4_kinase_cat_sf"/>
</dbReference>
<dbReference type="GO" id="GO:0005694">
    <property type="term" value="C:chromosome"/>
    <property type="evidence" value="ECO:0007669"/>
    <property type="project" value="TreeGrafter"/>
</dbReference>
<dbReference type="Proteomes" id="UP001202328">
    <property type="component" value="Unassembled WGS sequence"/>
</dbReference>
<dbReference type="PANTHER" id="PTHR11139:SF69">
    <property type="entry name" value="SERINE_THREONINE-PROTEIN KINASE ATR"/>
    <property type="match status" value="1"/>
</dbReference>
<dbReference type="PANTHER" id="PTHR11139">
    <property type="entry name" value="ATAXIA TELANGIECTASIA MUTATED ATM -RELATED"/>
    <property type="match status" value="1"/>
</dbReference>
<dbReference type="GO" id="GO:0005634">
    <property type="term" value="C:nucleus"/>
    <property type="evidence" value="ECO:0007669"/>
    <property type="project" value="UniProtKB-SubCell"/>
</dbReference>
<evidence type="ECO:0000256" key="2">
    <source>
        <dbReference type="ARBA" id="ARBA00010769"/>
    </source>
</evidence>
<dbReference type="SUPFAM" id="SSF56112">
    <property type="entry name" value="Protein kinase-like (PK-like)"/>
    <property type="match status" value="1"/>
</dbReference>
<gene>
    <name evidence="7" type="ORF">MKW98_007860</name>
</gene>
<evidence type="ECO:0000256" key="3">
    <source>
        <dbReference type="ARBA" id="ARBA00022527"/>
    </source>
</evidence>
<dbReference type="GO" id="GO:0000723">
    <property type="term" value="P:telomere maintenance"/>
    <property type="evidence" value="ECO:0007669"/>
    <property type="project" value="TreeGrafter"/>
</dbReference>
<dbReference type="InterPro" id="IPR057564">
    <property type="entry name" value="HEAT_ATR"/>
</dbReference>
<dbReference type="Pfam" id="PF23593">
    <property type="entry name" value="HEAT_ATR"/>
    <property type="match status" value="1"/>
</dbReference>
<evidence type="ECO:0000256" key="1">
    <source>
        <dbReference type="ARBA" id="ARBA00004123"/>
    </source>
</evidence>